<dbReference type="Pfam" id="PF05635">
    <property type="entry name" value="23S_rRNA_IVP"/>
    <property type="match status" value="1"/>
</dbReference>
<organism evidence="1 2">
    <name type="scientific">Candidatus Berkelbacteria bacterium CG23_combo_of_CG06-09_8_20_14_all_41_73</name>
    <dbReference type="NCBI Taxonomy" id="1974519"/>
    <lineage>
        <taxon>Bacteria</taxon>
        <taxon>Candidatus Berkelbacteria</taxon>
    </lineage>
</organism>
<dbReference type="PIRSF" id="PIRSF035652">
    <property type="entry name" value="CHP02436"/>
    <property type="match status" value="1"/>
</dbReference>
<accession>A0A2H0B0E7</accession>
<dbReference type="EMBL" id="PCSO01000006">
    <property type="protein sequence ID" value="PIP51136.1"/>
    <property type="molecule type" value="Genomic_DNA"/>
</dbReference>
<evidence type="ECO:0000313" key="1">
    <source>
        <dbReference type="EMBL" id="PIP51136.1"/>
    </source>
</evidence>
<dbReference type="Proteomes" id="UP000230671">
    <property type="component" value="Unassembled WGS sequence"/>
</dbReference>
<name>A0A2H0B0E7_9BACT</name>
<sequence>MQNDNSKFKEEFNQRLIQFSLDIIKICSDLRKNRDYWVIADQLLDSGTSMGANVFEARSSSSKRDYIKFFEISLKSANETIYWLIIVAVSVEEFKNRADKLKREAEEIARIIASGIITMKGKRNY</sequence>
<dbReference type="PANTHER" id="PTHR38471:SF2">
    <property type="entry name" value="FOUR HELIX BUNDLE PROTEIN"/>
    <property type="match status" value="1"/>
</dbReference>
<reference evidence="1 2" key="1">
    <citation type="submission" date="2017-09" db="EMBL/GenBank/DDBJ databases">
        <title>Depth-based differentiation of microbial function through sediment-hosted aquifers and enrichment of novel symbionts in the deep terrestrial subsurface.</title>
        <authorList>
            <person name="Probst A.J."/>
            <person name="Ladd B."/>
            <person name="Jarett J.K."/>
            <person name="Geller-Mcgrath D.E."/>
            <person name="Sieber C.M."/>
            <person name="Emerson J.B."/>
            <person name="Anantharaman K."/>
            <person name="Thomas B.C."/>
            <person name="Malmstrom R."/>
            <person name="Stieglmeier M."/>
            <person name="Klingl A."/>
            <person name="Woyke T."/>
            <person name="Ryan C.M."/>
            <person name="Banfield J.F."/>
        </authorList>
    </citation>
    <scope>NUCLEOTIDE SEQUENCE [LARGE SCALE GENOMIC DNA]</scope>
    <source>
        <strain evidence="1">CG23_combo_of_CG06-09_8_20_14_all_41_73</strain>
    </source>
</reference>
<proteinExistence type="predicted"/>
<dbReference type="InterPro" id="IPR012657">
    <property type="entry name" value="23S_rRNA-intervening_sequence"/>
</dbReference>
<evidence type="ECO:0000313" key="2">
    <source>
        <dbReference type="Proteomes" id="UP000230671"/>
    </source>
</evidence>
<dbReference type="AlphaFoldDB" id="A0A2H0B0E7"/>
<gene>
    <name evidence="1" type="ORF">COX11_00125</name>
</gene>
<dbReference type="NCBIfam" id="TIGR02436">
    <property type="entry name" value="four helix bundle protein"/>
    <property type="match status" value="1"/>
</dbReference>
<dbReference type="Gene3D" id="1.20.1440.60">
    <property type="entry name" value="23S rRNA-intervening sequence"/>
    <property type="match status" value="1"/>
</dbReference>
<comment type="caution">
    <text evidence="1">The sequence shown here is derived from an EMBL/GenBank/DDBJ whole genome shotgun (WGS) entry which is preliminary data.</text>
</comment>
<dbReference type="PANTHER" id="PTHR38471">
    <property type="entry name" value="FOUR HELIX BUNDLE PROTEIN"/>
    <property type="match status" value="1"/>
</dbReference>
<dbReference type="SUPFAM" id="SSF158446">
    <property type="entry name" value="IVS-encoded protein-like"/>
    <property type="match status" value="1"/>
</dbReference>
<protein>
    <submittedName>
        <fullName evidence="1">Four helix bundle protein</fullName>
    </submittedName>
</protein>
<dbReference type="InterPro" id="IPR036583">
    <property type="entry name" value="23S_rRNA_IVS_sf"/>
</dbReference>